<accession>A0A553UQS5</accession>
<proteinExistence type="predicted"/>
<dbReference type="InterPro" id="IPR005500">
    <property type="entry name" value="DUF309"/>
</dbReference>
<dbReference type="InterPro" id="IPR023203">
    <property type="entry name" value="TTHA0068_sf"/>
</dbReference>
<dbReference type="OrthoDB" id="71454at2"/>
<evidence type="ECO:0000313" key="1">
    <source>
        <dbReference type="EMBL" id="TSA82566.1"/>
    </source>
</evidence>
<dbReference type="AlphaFoldDB" id="A0A553UQS5"/>
<dbReference type="Gene3D" id="1.10.3450.10">
    <property type="entry name" value="TTHA0068-like"/>
    <property type="match status" value="1"/>
</dbReference>
<dbReference type="EMBL" id="VKDB01000016">
    <property type="protein sequence ID" value="TSA82566.1"/>
    <property type="molecule type" value="Genomic_DNA"/>
</dbReference>
<name>A0A553UQS5_9DEIO</name>
<dbReference type="Pfam" id="PF03745">
    <property type="entry name" value="DUF309"/>
    <property type="match status" value="1"/>
</dbReference>
<organism evidence="1 2">
    <name type="scientific">Deinococcus detaillensis</name>
    <dbReference type="NCBI Taxonomy" id="2592048"/>
    <lineage>
        <taxon>Bacteria</taxon>
        <taxon>Thermotogati</taxon>
        <taxon>Deinococcota</taxon>
        <taxon>Deinococci</taxon>
        <taxon>Deinococcales</taxon>
        <taxon>Deinococcaceae</taxon>
        <taxon>Deinococcus</taxon>
    </lineage>
</organism>
<keyword evidence="2" id="KW-1185">Reference proteome</keyword>
<reference evidence="1 2" key="1">
    <citation type="submission" date="2019-07" db="EMBL/GenBank/DDBJ databases">
        <title>Deinococcus detaillus sp. nov., isolated from humus soil in Antarctica.</title>
        <authorList>
            <person name="Zhang K."/>
        </authorList>
    </citation>
    <scope>NUCLEOTIDE SEQUENCE [LARGE SCALE GENOMIC DNA]</scope>
    <source>
        <strain evidence="1 2">H1</strain>
    </source>
</reference>
<dbReference type="SUPFAM" id="SSF140663">
    <property type="entry name" value="TTHA0068-like"/>
    <property type="match status" value="1"/>
</dbReference>
<dbReference type="Proteomes" id="UP000316092">
    <property type="component" value="Unassembled WGS sequence"/>
</dbReference>
<dbReference type="RefSeq" id="WP_143721327.1">
    <property type="nucleotide sequence ID" value="NZ_VKDB01000016.1"/>
</dbReference>
<evidence type="ECO:0000313" key="2">
    <source>
        <dbReference type="Proteomes" id="UP000316092"/>
    </source>
</evidence>
<gene>
    <name evidence="1" type="ORF">FNU79_13440</name>
</gene>
<protein>
    <submittedName>
        <fullName evidence="1">DUF309 domain-containing protein</fullName>
    </submittedName>
</protein>
<comment type="caution">
    <text evidence="1">The sequence shown here is derived from an EMBL/GenBank/DDBJ whole genome shotgun (WGS) entry which is preliminary data.</text>
</comment>
<sequence>MWSAQSSQEWNEGARLFNAGLWWEAHEAWEGRWLIAAGEERAFLQALILLAAALHRRWAYGSLTHRNFDKAQKYLQALPAEYGGVDLLKLNQDVWAALQQEGQRPQLPVHSNLK</sequence>